<feature type="transmembrane region" description="Helical" evidence="1">
    <location>
        <begin position="225"/>
        <end position="248"/>
    </location>
</feature>
<dbReference type="RefSeq" id="WP_014202150.1">
    <property type="nucleotide sequence ID" value="NC_016599.1"/>
</dbReference>
<protein>
    <submittedName>
        <fullName evidence="2">ABC-type transport system involved in resistance to organic solvents, permease component</fullName>
    </submittedName>
</protein>
<name>G8R179_OWEHD</name>
<evidence type="ECO:0000313" key="3">
    <source>
        <dbReference type="Proteomes" id="UP000005631"/>
    </source>
</evidence>
<evidence type="ECO:0000256" key="1">
    <source>
        <dbReference type="SAM" id="Phobius"/>
    </source>
</evidence>
<dbReference type="PATRIC" id="fig|926562.3.peg.1818"/>
<keyword evidence="1" id="KW-0812">Transmembrane</keyword>
<dbReference type="OrthoDB" id="9810518at2"/>
<dbReference type="PANTHER" id="PTHR30188:SF4">
    <property type="entry name" value="PROTEIN TRIGALACTOSYLDIACYLGLYCEROL 1, CHLOROPLASTIC"/>
    <property type="match status" value="1"/>
</dbReference>
<dbReference type="GO" id="GO:0043190">
    <property type="term" value="C:ATP-binding cassette (ABC) transporter complex"/>
    <property type="evidence" value="ECO:0007669"/>
    <property type="project" value="InterPro"/>
</dbReference>
<keyword evidence="1" id="KW-1133">Transmembrane helix</keyword>
<evidence type="ECO:0000313" key="2">
    <source>
        <dbReference type="EMBL" id="AEV32794.1"/>
    </source>
</evidence>
<dbReference type="eggNOG" id="COG0767">
    <property type="taxonomic scope" value="Bacteria"/>
</dbReference>
<proteinExistence type="predicted"/>
<gene>
    <name evidence="2" type="ordered locus">Oweho_1814</name>
</gene>
<dbReference type="STRING" id="926562.Oweho_1814"/>
<reference evidence="2 3" key="1">
    <citation type="journal article" date="2012" name="Stand. Genomic Sci.">
        <title>Genome sequence of the orange-pigmented seawater bacterium Owenweeksia hongkongensis type strain (UST20020801(T)).</title>
        <authorList>
            <person name="Riedel T."/>
            <person name="Held B."/>
            <person name="Nolan M."/>
            <person name="Lucas S."/>
            <person name="Lapidus A."/>
            <person name="Tice H."/>
            <person name="Del Rio T.G."/>
            <person name="Cheng J.F."/>
            <person name="Han C."/>
            <person name="Tapia R."/>
            <person name="Goodwin L.A."/>
            <person name="Pitluck S."/>
            <person name="Liolios K."/>
            <person name="Mavromatis K."/>
            <person name="Pagani I."/>
            <person name="Ivanova N."/>
            <person name="Mikhailova N."/>
            <person name="Pati A."/>
            <person name="Chen A."/>
            <person name="Palaniappan K."/>
            <person name="Rohde M."/>
            <person name="Tindall B.J."/>
            <person name="Detter J.C."/>
            <person name="Goker M."/>
            <person name="Woyke T."/>
            <person name="Bristow J."/>
            <person name="Eisen J.A."/>
            <person name="Markowitz V."/>
            <person name="Hugenholtz P."/>
            <person name="Klenk H.P."/>
            <person name="Kyrpides N.C."/>
        </authorList>
    </citation>
    <scope>NUCLEOTIDE SEQUENCE</scope>
    <source>
        <strain evidence="3">DSM 17368 / JCM 12287 / NRRL B-23963</strain>
    </source>
</reference>
<dbReference type="KEGG" id="oho:Oweho_1814"/>
<keyword evidence="1" id="KW-0472">Membrane</keyword>
<dbReference type="GO" id="GO:0005548">
    <property type="term" value="F:phospholipid transporter activity"/>
    <property type="evidence" value="ECO:0007669"/>
    <property type="project" value="TreeGrafter"/>
</dbReference>
<feature type="transmembrane region" description="Helical" evidence="1">
    <location>
        <begin position="86"/>
        <end position="105"/>
    </location>
</feature>
<dbReference type="Proteomes" id="UP000005631">
    <property type="component" value="Chromosome"/>
</dbReference>
<sequence>MFITEGIRSIGLYFILLGKTFKKPENFKQYWKALMRDFDLLGLSSVWIVSVISLFVGAIVTIQTALNLDDPFIPDYYVALAARESIILEFSPTMVSLILAGKVGSNIASTLGSMRVSEQIDALEVMGINPACYLILPKLIATMIFNPILITLSMFLGLAGGFLAAEFVSDIAPADFIQGLQLEFQPFYVWYALIKTVVFAFIITSLSAFYGYYVKGGSIEVGINATKAVVSSSVAIIVANYILTQILLG</sequence>
<keyword evidence="3" id="KW-1185">Reference proteome</keyword>
<dbReference type="Pfam" id="PF02405">
    <property type="entry name" value="MlaE"/>
    <property type="match status" value="1"/>
</dbReference>
<feature type="transmembrane region" description="Helical" evidence="1">
    <location>
        <begin position="40"/>
        <end position="66"/>
    </location>
</feature>
<dbReference type="PANTHER" id="PTHR30188">
    <property type="entry name" value="ABC TRANSPORTER PERMEASE PROTEIN-RELATED"/>
    <property type="match status" value="1"/>
</dbReference>
<feature type="transmembrane region" description="Helical" evidence="1">
    <location>
        <begin position="188"/>
        <end position="213"/>
    </location>
</feature>
<dbReference type="HOGENOM" id="CLU_045686_1_1_10"/>
<dbReference type="EMBL" id="CP003156">
    <property type="protein sequence ID" value="AEV32794.1"/>
    <property type="molecule type" value="Genomic_DNA"/>
</dbReference>
<dbReference type="AlphaFoldDB" id="G8R179"/>
<organism evidence="2 3">
    <name type="scientific">Owenweeksia hongkongensis (strain DSM 17368 / CIP 108786 / JCM 12287 / NRRL B-23963 / UST20020801)</name>
    <dbReference type="NCBI Taxonomy" id="926562"/>
    <lineage>
        <taxon>Bacteria</taxon>
        <taxon>Pseudomonadati</taxon>
        <taxon>Bacteroidota</taxon>
        <taxon>Flavobacteriia</taxon>
        <taxon>Flavobacteriales</taxon>
        <taxon>Owenweeksiaceae</taxon>
        <taxon>Owenweeksia</taxon>
    </lineage>
</organism>
<dbReference type="InterPro" id="IPR030802">
    <property type="entry name" value="Permease_MalE"/>
</dbReference>
<accession>G8R179</accession>
<feature type="transmembrane region" description="Helical" evidence="1">
    <location>
        <begin position="144"/>
        <end position="168"/>
    </location>
</feature>